<feature type="active site" description="For ring-opening step" evidence="4">
    <location>
        <position position="145"/>
    </location>
</feature>
<keyword evidence="3 4" id="KW-0119">Carbohydrate metabolism</keyword>
<dbReference type="GO" id="GO:0042802">
    <property type="term" value="F:identical protein binding"/>
    <property type="evidence" value="ECO:0007669"/>
    <property type="project" value="TreeGrafter"/>
</dbReference>
<evidence type="ECO:0000313" key="7">
    <source>
        <dbReference type="Proteomes" id="UP000319004"/>
    </source>
</evidence>
<dbReference type="GO" id="GO:0006043">
    <property type="term" value="P:glucosamine catabolic process"/>
    <property type="evidence" value="ECO:0007669"/>
    <property type="project" value="TreeGrafter"/>
</dbReference>
<feature type="active site" description="Proton acceptor; for enolization step" evidence="4">
    <location>
        <position position="76"/>
    </location>
</feature>
<dbReference type="SUPFAM" id="SSF100950">
    <property type="entry name" value="NagB/RpiA/CoA transferase-like"/>
    <property type="match status" value="1"/>
</dbReference>
<dbReference type="GO" id="GO:0004342">
    <property type="term" value="F:glucosamine-6-phosphate deaminase activity"/>
    <property type="evidence" value="ECO:0007669"/>
    <property type="project" value="UniProtKB-UniRule"/>
</dbReference>
<dbReference type="GO" id="GO:0006046">
    <property type="term" value="P:N-acetylglucosamine catabolic process"/>
    <property type="evidence" value="ECO:0007669"/>
    <property type="project" value="UniProtKB-UniRule"/>
</dbReference>
<feature type="active site" description="Proton acceptor; for ring-opening step" evidence="4">
    <location>
        <position position="147"/>
    </location>
</feature>
<dbReference type="KEGG" id="snep:Enr13x_76020"/>
<proteinExistence type="inferred from homology"/>
<dbReference type="PANTHER" id="PTHR11280">
    <property type="entry name" value="GLUCOSAMINE-6-PHOSPHATE ISOMERASE"/>
    <property type="match status" value="1"/>
</dbReference>
<dbReference type="FunFam" id="3.40.50.1360:FF:000003">
    <property type="entry name" value="Glucosamine-6-phosphate deaminase"/>
    <property type="match status" value="1"/>
</dbReference>
<evidence type="ECO:0000313" key="6">
    <source>
        <dbReference type="EMBL" id="QDV47691.1"/>
    </source>
</evidence>
<dbReference type="CDD" id="cd01399">
    <property type="entry name" value="GlcN6P_deaminase"/>
    <property type="match status" value="1"/>
</dbReference>
<dbReference type="Proteomes" id="UP000319004">
    <property type="component" value="Chromosome"/>
</dbReference>
<dbReference type="EC" id="3.5.99.6" evidence="4"/>
<dbReference type="Pfam" id="PF01182">
    <property type="entry name" value="Glucosamine_iso"/>
    <property type="match status" value="1"/>
</dbReference>
<dbReference type="InterPro" id="IPR006148">
    <property type="entry name" value="Glc/Gal-6P_isomerase"/>
</dbReference>
<dbReference type="Gene3D" id="3.40.50.1360">
    <property type="match status" value="1"/>
</dbReference>
<dbReference type="InterPro" id="IPR004547">
    <property type="entry name" value="Glucosamine6P_isomerase"/>
</dbReference>
<comment type="pathway">
    <text evidence="4">Amino-sugar metabolism; N-acetylneuraminate degradation; D-fructose 6-phosphate from N-acetylneuraminate: step 5/5.</text>
</comment>
<sequence>MIQTVQINGMETIVKADAEQASRLVADLIAAQVRGKADSVLGLATGGTPVQTYRQLIEMNRSGQVDLSGVTSFNLDEYIGLDGDHPQSFRAFMNEQLFDHVNIDPARTFVPDGCAADVAAHCAKYESMIESAGGIDLQLLGLGHNGHIAFNEPGSPRDSRTRQVDLTPETIEKNARFFDAIDDVPCHAITMGIATILDARQIVLLATGAGKADAVAAMLQGPIDESHPASLLRNHDHVTVVLDQDAAGGLRLD</sequence>
<gene>
    <name evidence="6" type="primary">nagB_3</name>
    <name evidence="4" type="synonym">nagB</name>
    <name evidence="6" type="ORF">Enr13x_76020</name>
</gene>
<feature type="domain" description="Glucosamine/galactosamine-6-phosphate isomerase" evidence="5">
    <location>
        <begin position="18"/>
        <end position="237"/>
    </location>
</feature>
<organism evidence="6 7">
    <name type="scientific">Stieleria neptunia</name>
    <dbReference type="NCBI Taxonomy" id="2527979"/>
    <lineage>
        <taxon>Bacteria</taxon>
        <taxon>Pseudomonadati</taxon>
        <taxon>Planctomycetota</taxon>
        <taxon>Planctomycetia</taxon>
        <taxon>Pirellulales</taxon>
        <taxon>Pirellulaceae</taxon>
        <taxon>Stieleria</taxon>
    </lineage>
</organism>
<feature type="active site" description="For ring-opening step" evidence="4">
    <location>
        <position position="152"/>
    </location>
</feature>
<dbReference type="InterPro" id="IPR037171">
    <property type="entry name" value="NagB/RpiA_transferase-like"/>
</dbReference>
<dbReference type="EMBL" id="CP037423">
    <property type="protein sequence ID" value="QDV47691.1"/>
    <property type="molecule type" value="Genomic_DNA"/>
</dbReference>
<comment type="similarity">
    <text evidence="4">Belongs to the glucosamine/galactosamine-6-phosphate isomerase family. NagB subfamily.</text>
</comment>
<evidence type="ECO:0000259" key="5">
    <source>
        <dbReference type="Pfam" id="PF01182"/>
    </source>
</evidence>
<dbReference type="GO" id="GO:0005975">
    <property type="term" value="P:carbohydrate metabolic process"/>
    <property type="evidence" value="ECO:0007669"/>
    <property type="project" value="InterPro"/>
</dbReference>
<dbReference type="AlphaFoldDB" id="A0A518I3L1"/>
<reference evidence="6 7" key="1">
    <citation type="submission" date="2019-03" db="EMBL/GenBank/DDBJ databases">
        <title>Deep-cultivation of Planctomycetes and their phenomic and genomic characterization uncovers novel biology.</title>
        <authorList>
            <person name="Wiegand S."/>
            <person name="Jogler M."/>
            <person name="Boedeker C."/>
            <person name="Pinto D."/>
            <person name="Vollmers J."/>
            <person name="Rivas-Marin E."/>
            <person name="Kohn T."/>
            <person name="Peeters S.H."/>
            <person name="Heuer A."/>
            <person name="Rast P."/>
            <person name="Oberbeckmann S."/>
            <person name="Bunk B."/>
            <person name="Jeske O."/>
            <person name="Meyerdierks A."/>
            <person name="Storesund J.E."/>
            <person name="Kallscheuer N."/>
            <person name="Luecker S."/>
            <person name="Lage O.M."/>
            <person name="Pohl T."/>
            <person name="Merkel B.J."/>
            <person name="Hornburger P."/>
            <person name="Mueller R.-W."/>
            <person name="Bruemmer F."/>
            <person name="Labrenz M."/>
            <person name="Spormann A.M."/>
            <person name="Op den Camp H."/>
            <person name="Overmann J."/>
            <person name="Amann R."/>
            <person name="Jetten M.S.M."/>
            <person name="Mascher T."/>
            <person name="Medema M.H."/>
            <person name="Devos D.P."/>
            <person name="Kaster A.-K."/>
            <person name="Ovreas L."/>
            <person name="Rohde M."/>
            <person name="Galperin M.Y."/>
            <person name="Jogler C."/>
        </authorList>
    </citation>
    <scope>NUCLEOTIDE SEQUENCE [LARGE SCALE GENOMIC DNA]</scope>
    <source>
        <strain evidence="6 7">Enr13</strain>
    </source>
</reference>
<dbReference type="GO" id="GO:0005737">
    <property type="term" value="C:cytoplasm"/>
    <property type="evidence" value="ECO:0007669"/>
    <property type="project" value="TreeGrafter"/>
</dbReference>
<comment type="catalytic activity">
    <reaction evidence="1 4">
        <text>alpha-D-glucosamine 6-phosphate + H2O = beta-D-fructose 6-phosphate + NH4(+)</text>
        <dbReference type="Rhea" id="RHEA:12172"/>
        <dbReference type="ChEBI" id="CHEBI:15377"/>
        <dbReference type="ChEBI" id="CHEBI:28938"/>
        <dbReference type="ChEBI" id="CHEBI:57634"/>
        <dbReference type="ChEBI" id="CHEBI:75989"/>
        <dbReference type="EC" id="3.5.99.6"/>
    </reaction>
</comment>
<dbReference type="PROSITE" id="PS01161">
    <property type="entry name" value="GLC_GALNAC_ISOMERASE"/>
    <property type="match status" value="1"/>
</dbReference>
<name>A0A518I3L1_9BACT</name>
<protein>
    <recommendedName>
        <fullName evidence="4">Glucosamine-6-phosphate deaminase</fullName>
        <ecNumber evidence="4">3.5.99.6</ecNumber>
    </recommendedName>
    <alternativeName>
        <fullName evidence="4">GlcN6P deaminase</fullName>
        <shortName evidence="4">GNPDA</shortName>
    </alternativeName>
    <alternativeName>
        <fullName evidence="4">Glucosamine-6-phosphate isomerase</fullName>
    </alternativeName>
</protein>
<evidence type="ECO:0000256" key="3">
    <source>
        <dbReference type="ARBA" id="ARBA00023277"/>
    </source>
</evidence>
<accession>A0A518I3L1</accession>
<dbReference type="PANTHER" id="PTHR11280:SF5">
    <property type="entry name" value="GLUCOSAMINE-6-PHOSPHATE ISOMERASE"/>
    <property type="match status" value="1"/>
</dbReference>
<dbReference type="InterPro" id="IPR018321">
    <property type="entry name" value="Glucosamine6P_isomerase_CS"/>
</dbReference>
<dbReference type="GO" id="GO:0019262">
    <property type="term" value="P:N-acetylneuraminate catabolic process"/>
    <property type="evidence" value="ECO:0007669"/>
    <property type="project" value="UniProtKB-UniRule"/>
</dbReference>
<keyword evidence="7" id="KW-1185">Reference proteome</keyword>
<evidence type="ECO:0000256" key="1">
    <source>
        <dbReference type="ARBA" id="ARBA00000644"/>
    </source>
</evidence>
<dbReference type="RefSeq" id="WP_197455630.1">
    <property type="nucleotide sequence ID" value="NZ_CP037423.1"/>
</dbReference>
<keyword evidence="2 4" id="KW-0378">Hydrolase</keyword>
<evidence type="ECO:0000256" key="4">
    <source>
        <dbReference type="HAMAP-Rule" id="MF_01241"/>
    </source>
</evidence>
<dbReference type="NCBIfam" id="TIGR00502">
    <property type="entry name" value="nagB"/>
    <property type="match status" value="1"/>
</dbReference>
<comment type="function">
    <text evidence="4">Catalyzes the reversible isomerization-deamination of glucosamine 6-phosphate (GlcN6P) to form fructose 6-phosphate (Fru6P) and ammonium ion.</text>
</comment>
<dbReference type="HAMAP" id="MF_01241">
    <property type="entry name" value="GlcN6P_deamin"/>
    <property type="match status" value="1"/>
</dbReference>
<comment type="caution">
    <text evidence="4">Lacks conserved residue(s) required for the propagation of feature annotation.</text>
</comment>
<evidence type="ECO:0000256" key="2">
    <source>
        <dbReference type="ARBA" id="ARBA00022801"/>
    </source>
</evidence>
<dbReference type="UniPathway" id="UPA00629">
    <property type="reaction ID" value="UER00684"/>
</dbReference>